<dbReference type="SUPFAM" id="SSF55729">
    <property type="entry name" value="Acyl-CoA N-acyltransferases (Nat)"/>
    <property type="match status" value="1"/>
</dbReference>
<evidence type="ECO:0000313" key="3">
    <source>
        <dbReference type="EMBL" id="EDQ35268.2"/>
    </source>
</evidence>
<dbReference type="InterPro" id="IPR016181">
    <property type="entry name" value="Acyl_CoA_acyltransferase"/>
</dbReference>
<keyword evidence="4" id="KW-1185">Reference proteome</keyword>
<dbReference type="AlphaFoldDB" id="A9CUT1"/>
<dbReference type="PANTHER" id="PTHR31438:SF1">
    <property type="entry name" value="LYSINE N-ACYLTRANSFERASE C17G9.06C-RELATED"/>
    <property type="match status" value="1"/>
</dbReference>
<dbReference type="STRING" id="411684.HPDFL43_18777"/>
<gene>
    <name evidence="3" type="ORF">HPDFL43_18777</name>
</gene>
<organism evidence="3 4">
    <name type="scientific">Hoeflea phototrophica (strain DSM 17068 / NCIMB 14078 / DFL-43)</name>
    <dbReference type="NCBI Taxonomy" id="411684"/>
    <lineage>
        <taxon>Bacteria</taxon>
        <taxon>Pseudomonadati</taxon>
        <taxon>Pseudomonadota</taxon>
        <taxon>Alphaproteobacteria</taxon>
        <taxon>Hyphomicrobiales</taxon>
        <taxon>Rhizobiaceae</taxon>
        <taxon>Hoeflea</taxon>
    </lineage>
</organism>
<comment type="caution">
    <text evidence="3">The sequence shown here is derived from an EMBL/GenBank/DDBJ whole genome shotgun (WGS) entry which is preliminary data.</text>
</comment>
<protein>
    <submittedName>
        <fullName evidence="3">Acetyltransferase</fullName>
    </submittedName>
</protein>
<reference evidence="3 4" key="2">
    <citation type="submission" date="2012-06" db="EMBL/GenBank/DDBJ databases">
        <authorList>
            <person name="Fiebig A."/>
        </authorList>
    </citation>
    <scope>NUCLEOTIDE SEQUENCE [LARGE SCALE GENOMIC DNA]</scope>
    <source>
        <strain evidence="3 4">DFL-43</strain>
    </source>
</reference>
<dbReference type="eggNOG" id="COG1670">
    <property type="taxonomic scope" value="Bacteria"/>
</dbReference>
<proteinExistence type="predicted"/>
<keyword evidence="3" id="KW-0808">Transferase</keyword>
<accession>A9CUT1</accession>
<reference evidence="3 4" key="1">
    <citation type="submission" date="2007-10" db="EMBL/GenBank/DDBJ databases">
        <authorList>
            <person name="Wagner-Dobler I."/>
            <person name="Ferriera S."/>
            <person name="Johnson J."/>
            <person name="Kravitz S."/>
            <person name="Beeson K."/>
            <person name="Sutton G."/>
            <person name="Rogers Y.-H."/>
            <person name="Friedman R."/>
            <person name="Frazier M."/>
            <person name="Venter J.C."/>
        </authorList>
    </citation>
    <scope>NUCLEOTIDE SEQUENCE [LARGE SCALE GENOMIC DNA]</scope>
    <source>
        <strain evidence="3 4">DFL-43</strain>
    </source>
</reference>
<keyword evidence="1" id="KW-0046">Antibiotic resistance</keyword>
<dbReference type="GO" id="GO:0016410">
    <property type="term" value="F:N-acyltransferase activity"/>
    <property type="evidence" value="ECO:0007669"/>
    <property type="project" value="TreeGrafter"/>
</dbReference>
<dbReference type="HOGENOM" id="CLU_013985_12_2_5"/>
<dbReference type="InterPro" id="IPR000182">
    <property type="entry name" value="GNAT_dom"/>
</dbReference>
<evidence type="ECO:0000313" key="4">
    <source>
        <dbReference type="Proteomes" id="UP000004291"/>
    </source>
</evidence>
<dbReference type="PANTHER" id="PTHR31438">
    <property type="entry name" value="LYSINE N-ACYLTRANSFERASE C17G9.06C-RELATED"/>
    <property type="match status" value="1"/>
</dbReference>
<dbReference type="PROSITE" id="PS51186">
    <property type="entry name" value="GNAT"/>
    <property type="match status" value="1"/>
</dbReference>
<dbReference type="Proteomes" id="UP000004291">
    <property type="component" value="Chromosome"/>
</dbReference>
<dbReference type="Gene3D" id="3.40.630.30">
    <property type="match status" value="1"/>
</dbReference>
<dbReference type="Pfam" id="PF13523">
    <property type="entry name" value="Acetyltransf_8"/>
    <property type="match status" value="1"/>
</dbReference>
<dbReference type="GO" id="GO:0046677">
    <property type="term" value="P:response to antibiotic"/>
    <property type="evidence" value="ECO:0007669"/>
    <property type="project" value="UniProtKB-KW"/>
</dbReference>
<evidence type="ECO:0000259" key="2">
    <source>
        <dbReference type="PROSITE" id="PS51186"/>
    </source>
</evidence>
<sequence>MSSIDSGQISFRSVSAHDYELLENWMRRSHWQEWWGEAETELGYVRDMVEGRDTTRPYLFALDGEPAGYIQAWMIGDHLTEPWLSETPWLRDVPSDSIGIDLAIGDVENLSRGLGTAALKAFAKMLIEEGHRHILIDPDAANLRAIRAYQKAGFEQLLIAPDPEHEGQSTMIMQLSIDGNQAQSGNQTGIQHDR</sequence>
<name>A9CUT1_HOEPD</name>
<feature type="domain" description="N-acetyltransferase" evidence="2">
    <location>
        <begin position="9"/>
        <end position="178"/>
    </location>
</feature>
<evidence type="ECO:0000256" key="1">
    <source>
        <dbReference type="ARBA" id="ARBA00023251"/>
    </source>
</evidence>
<dbReference type="EMBL" id="ABIA03000001">
    <property type="protein sequence ID" value="EDQ35268.2"/>
    <property type="molecule type" value="Genomic_DNA"/>
</dbReference>